<proteinExistence type="predicted"/>
<accession>B6WQK9</accession>
<sequence length="123" mass="13148">EGGKDIELTEGTLNLKYDTASGKLEYSFVQDTAAVHKNGEALTSEKSYDIDVTFTDNVGQNVNADLTLTIEDDVPSISAQASSEYVKEGDQITGTVDVDFGADGEGYLTLDGEKMTKNPETGK</sequence>
<evidence type="ECO:0000313" key="2">
    <source>
        <dbReference type="Proteomes" id="UP000003676"/>
    </source>
</evidence>
<reference evidence="1 2" key="2">
    <citation type="submission" date="2008-10" db="EMBL/GenBank/DDBJ databases">
        <authorList>
            <person name="Fulton L."/>
            <person name="Clifton S."/>
            <person name="Fulton B."/>
            <person name="Xu J."/>
            <person name="Minx P."/>
            <person name="Pepin K.H."/>
            <person name="Johnson M."/>
            <person name="Bhonagiri V."/>
            <person name="Nash W.E."/>
            <person name="Mardis E.R."/>
            <person name="Wilson R.K."/>
        </authorList>
    </citation>
    <scope>NUCLEOTIDE SEQUENCE [LARGE SCALE GENOMIC DNA]</scope>
    <source>
        <strain evidence="1 2">ATCC 29098</strain>
    </source>
</reference>
<protein>
    <recommendedName>
        <fullName evidence="3">Cadherin domain-containing protein</fullName>
    </recommendedName>
</protein>
<feature type="non-terminal residue" evidence="1">
    <location>
        <position position="1"/>
    </location>
</feature>
<evidence type="ECO:0000313" key="1">
    <source>
        <dbReference type="EMBL" id="EEB34736.1"/>
    </source>
</evidence>
<evidence type="ECO:0008006" key="3">
    <source>
        <dbReference type="Google" id="ProtNLM"/>
    </source>
</evidence>
<dbReference type="HOGENOM" id="CLU_2019990_0_0_7"/>
<reference evidence="1 2" key="1">
    <citation type="submission" date="2008-10" db="EMBL/GenBank/DDBJ databases">
        <title>Draft genome sequence of Desulvovibrio piger (ATCC 29098).</title>
        <authorList>
            <person name="Sudarsanam P."/>
            <person name="Ley R."/>
            <person name="Guruge J."/>
            <person name="Turnbaugh P.J."/>
            <person name="Mahowald M."/>
            <person name="Liep D."/>
            <person name="Gordon J."/>
        </authorList>
    </citation>
    <scope>NUCLEOTIDE SEQUENCE [LARGE SCALE GENOMIC DNA]</scope>
    <source>
        <strain evidence="1 2">ATCC 29098</strain>
    </source>
</reference>
<comment type="caution">
    <text evidence="1">The sequence shown here is derived from an EMBL/GenBank/DDBJ whole genome shotgun (WGS) entry which is preliminary data.</text>
</comment>
<feature type="non-terminal residue" evidence="1">
    <location>
        <position position="123"/>
    </location>
</feature>
<organism evidence="1 2">
    <name type="scientific">Desulfovibrio piger ATCC 29098</name>
    <dbReference type="NCBI Taxonomy" id="411464"/>
    <lineage>
        <taxon>Bacteria</taxon>
        <taxon>Pseudomonadati</taxon>
        <taxon>Thermodesulfobacteriota</taxon>
        <taxon>Desulfovibrionia</taxon>
        <taxon>Desulfovibrionales</taxon>
        <taxon>Desulfovibrionaceae</taxon>
        <taxon>Desulfovibrio</taxon>
    </lineage>
</organism>
<gene>
    <name evidence="1" type="ORF">DESPIG_00333</name>
</gene>
<dbReference type="AlphaFoldDB" id="B6WQK9"/>
<dbReference type="RefSeq" id="WP_006004042.1">
    <property type="nucleotide sequence ID" value="NZ_DS996351.1"/>
</dbReference>
<dbReference type="Proteomes" id="UP000003676">
    <property type="component" value="Unassembled WGS sequence"/>
</dbReference>
<name>B6WQK9_9BACT</name>
<dbReference type="EMBL" id="ABXU01000014">
    <property type="protein sequence ID" value="EEB34736.1"/>
    <property type="molecule type" value="Genomic_DNA"/>
</dbReference>